<accession>A0A370UBV7</accession>
<dbReference type="InterPro" id="IPR002078">
    <property type="entry name" value="Sigma_54_int"/>
</dbReference>
<dbReference type="SUPFAM" id="SSF111126">
    <property type="entry name" value="Ligand-binding domain in the NO signalling and Golgi transport"/>
    <property type="match status" value="1"/>
</dbReference>
<dbReference type="Gene3D" id="3.30.1380.20">
    <property type="entry name" value="Trafficking protein particle complex subunit 3"/>
    <property type="match status" value="1"/>
</dbReference>
<keyword evidence="1" id="KW-0547">Nucleotide-binding</keyword>
<evidence type="ECO:0000256" key="2">
    <source>
        <dbReference type="ARBA" id="ARBA00022840"/>
    </source>
</evidence>
<dbReference type="InterPro" id="IPR003593">
    <property type="entry name" value="AAA+_ATPase"/>
</dbReference>
<name>A0A370UBV7_9GAMM</name>
<dbReference type="Pfam" id="PF02830">
    <property type="entry name" value="V4R"/>
    <property type="match status" value="1"/>
</dbReference>
<gene>
    <name evidence="7" type="ORF">DN730_06635</name>
</gene>
<dbReference type="PROSITE" id="PS00688">
    <property type="entry name" value="SIGMA54_INTERACT_3"/>
    <property type="match status" value="1"/>
</dbReference>
<evidence type="ECO:0000259" key="6">
    <source>
        <dbReference type="PROSITE" id="PS50045"/>
    </source>
</evidence>
<dbReference type="RefSeq" id="WP_115467315.1">
    <property type="nucleotide sequence ID" value="NZ_QKRA01000002.1"/>
</dbReference>
<dbReference type="Gene3D" id="1.10.8.60">
    <property type="match status" value="1"/>
</dbReference>
<dbReference type="InterPro" id="IPR025944">
    <property type="entry name" value="Sigma_54_int_dom_CS"/>
</dbReference>
<evidence type="ECO:0000256" key="5">
    <source>
        <dbReference type="ARBA" id="ARBA00023163"/>
    </source>
</evidence>
<dbReference type="CDD" id="cd00009">
    <property type="entry name" value="AAA"/>
    <property type="match status" value="1"/>
</dbReference>
<dbReference type="Proteomes" id="UP000254326">
    <property type="component" value="Unassembled WGS sequence"/>
</dbReference>
<dbReference type="SMART" id="SM00382">
    <property type="entry name" value="AAA"/>
    <property type="match status" value="1"/>
</dbReference>
<dbReference type="GO" id="GO:0006355">
    <property type="term" value="P:regulation of DNA-templated transcription"/>
    <property type="evidence" value="ECO:0007669"/>
    <property type="project" value="InterPro"/>
</dbReference>
<dbReference type="InterPro" id="IPR010523">
    <property type="entry name" value="XylR_N"/>
</dbReference>
<sequence length="590" mass="65178">MSSHNKVSLSDIQSLQHQSFKGTAEAMNEGESPTLDELSKHLFFSPNDGRIWLNDQRMLLIHSHSIGQLRRELIESIGLERTRGVLTRTGYCSGMRDAHFVRHQWREADPAAVFLAGTKLHALEGAVKVELVAFEYDADAGEYEGEFVWHFSSEADEHIACYGIDTHPSCWLELGYAMGYVSGLTGSLVVFRETECRAMGHSSCRVVGKSAKLWDNIENDLRYINASSSESTSPPPAVEPTNTSPIIDNGNPLVGASAAYTAAHHALEKVASTRATVLFSGESGVGKEVFARRLHELSPNKDGPFIGFNCAAIPDNLLEAELFGVEKGAYTGANVSRPGRFERAQDGTLFLDEIGHLSLAGQGKLLRALQEREIERVGGIKSIKVNVRVVAATNIDLREAVARGEFREDLFYRLNVYPILLPPLRERRGDIPLLINHFFHELCKLHQRFPSGLSYKATQALMQYSYPGNIRELQNLIERGVISSEEGRPVELSHLFRTEKMPDELTFSIDGQGGLKATSAHRKSEEDSSIFQQLNDFCSSDGSLNLNSIESKILQEAVAKADGNLSQAAKLVGLTRPQLAYRLSKIPDKA</sequence>
<dbReference type="Gene3D" id="3.40.50.300">
    <property type="entry name" value="P-loop containing nucleotide triphosphate hydrolases"/>
    <property type="match status" value="1"/>
</dbReference>
<keyword evidence="4" id="KW-0238">DNA-binding</keyword>
<evidence type="ECO:0000313" key="8">
    <source>
        <dbReference type="Proteomes" id="UP000254326"/>
    </source>
</evidence>
<organism evidence="7 8">
    <name type="scientific">Marinomonas piezotolerans</name>
    <dbReference type="NCBI Taxonomy" id="2213058"/>
    <lineage>
        <taxon>Bacteria</taxon>
        <taxon>Pseudomonadati</taxon>
        <taxon>Pseudomonadota</taxon>
        <taxon>Gammaproteobacteria</taxon>
        <taxon>Oceanospirillales</taxon>
        <taxon>Oceanospirillaceae</taxon>
        <taxon>Marinomonas</taxon>
    </lineage>
</organism>
<dbReference type="InterPro" id="IPR002197">
    <property type="entry name" value="HTH_Fis"/>
</dbReference>
<dbReference type="Pfam" id="PF06505">
    <property type="entry name" value="XylR_N"/>
    <property type="match status" value="1"/>
</dbReference>
<dbReference type="Pfam" id="PF02954">
    <property type="entry name" value="HTH_8"/>
    <property type="match status" value="1"/>
</dbReference>
<reference evidence="7 8" key="1">
    <citation type="submission" date="2018-06" db="EMBL/GenBank/DDBJ databases">
        <title>Marinomonas sp. YLB-05 draft genome sequence.</title>
        <authorList>
            <person name="Yu L."/>
            <person name="Tang X."/>
        </authorList>
    </citation>
    <scope>NUCLEOTIDE SEQUENCE [LARGE SCALE GENOMIC DNA]</scope>
    <source>
        <strain evidence="7 8">YLB-05</strain>
    </source>
</reference>
<keyword evidence="3" id="KW-0805">Transcription regulation</keyword>
<evidence type="ECO:0000256" key="4">
    <source>
        <dbReference type="ARBA" id="ARBA00023125"/>
    </source>
</evidence>
<dbReference type="Gene3D" id="1.10.10.60">
    <property type="entry name" value="Homeodomain-like"/>
    <property type="match status" value="1"/>
</dbReference>
<dbReference type="PROSITE" id="PS00675">
    <property type="entry name" value="SIGMA54_INTERACT_1"/>
    <property type="match status" value="1"/>
</dbReference>
<proteinExistence type="predicted"/>
<dbReference type="SUPFAM" id="SSF52540">
    <property type="entry name" value="P-loop containing nucleoside triphosphate hydrolases"/>
    <property type="match status" value="1"/>
</dbReference>
<dbReference type="SMART" id="SM00989">
    <property type="entry name" value="V4R"/>
    <property type="match status" value="1"/>
</dbReference>
<dbReference type="GO" id="GO:0005524">
    <property type="term" value="F:ATP binding"/>
    <property type="evidence" value="ECO:0007669"/>
    <property type="project" value="UniProtKB-KW"/>
</dbReference>
<evidence type="ECO:0000256" key="3">
    <source>
        <dbReference type="ARBA" id="ARBA00023015"/>
    </source>
</evidence>
<dbReference type="InterPro" id="IPR058031">
    <property type="entry name" value="AAA_lid_NorR"/>
</dbReference>
<evidence type="ECO:0000313" key="7">
    <source>
        <dbReference type="EMBL" id="RDL45282.1"/>
    </source>
</evidence>
<keyword evidence="8" id="KW-1185">Reference proteome</keyword>
<comment type="caution">
    <text evidence="7">The sequence shown here is derived from an EMBL/GenBank/DDBJ whole genome shotgun (WGS) entry which is preliminary data.</text>
</comment>
<dbReference type="InterPro" id="IPR025662">
    <property type="entry name" value="Sigma_54_int_dom_ATP-bd_1"/>
</dbReference>
<dbReference type="InterPro" id="IPR009057">
    <property type="entry name" value="Homeodomain-like_sf"/>
</dbReference>
<feature type="domain" description="Sigma-54 factor interaction" evidence="6">
    <location>
        <begin position="253"/>
        <end position="482"/>
    </location>
</feature>
<dbReference type="FunFam" id="3.40.50.300:FF:000006">
    <property type="entry name" value="DNA-binding transcriptional regulator NtrC"/>
    <property type="match status" value="1"/>
</dbReference>
<dbReference type="AlphaFoldDB" id="A0A370UBV7"/>
<dbReference type="GO" id="GO:0043565">
    <property type="term" value="F:sequence-specific DNA binding"/>
    <property type="evidence" value="ECO:0007669"/>
    <property type="project" value="InterPro"/>
</dbReference>
<dbReference type="InterPro" id="IPR024096">
    <property type="entry name" value="NO_sig/Golgi_transp_ligand-bd"/>
</dbReference>
<dbReference type="InterPro" id="IPR004096">
    <property type="entry name" value="V4R"/>
</dbReference>
<dbReference type="SUPFAM" id="SSF46689">
    <property type="entry name" value="Homeodomain-like"/>
    <property type="match status" value="1"/>
</dbReference>
<dbReference type="Pfam" id="PF00158">
    <property type="entry name" value="Sigma54_activat"/>
    <property type="match status" value="1"/>
</dbReference>
<dbReference type="EMBL" id="QKRA01000002">
    <property type="protein sequence ID" value="RDL45282.1"/>
    <property type="molecule type" value="Genomic_DNA"/>
</dbReference>
<dbReference type="InterPro" id="IPR027417">
    <property type="entry name" value="P-loop_NTPase"/>
</dbReference>
<dbReference type="PROSITE" id="PS50045">
    <property type="entry name" value="SIGMA54_INTERACT_4"/>
    <property type="match status" value="1"/>
</dbReference>
<dbReference type="PRINTS" id="PR01590">
    <property type="entry name" value="HTHFIS"/>
</dbReference>
<dbReference type="PANTHER" id="PTHR32071:SF117">
    <property type="entry name" value="PTS-DEPENDENT DIHYDROXYACETONE KINASE OPERON REGULATORY PROTEIN-RELATED"/>
    <property type="match status" value="1"/>
</dbReference>
<evidence type="ECO:0000256" key="1">
    <source>
        <dbReference type="ARBA" id="ARBA00022741"/>
    </source>
</evidence>
<dbReference type="OrthoDB" id="9804019at2"/>
<keyword evidence="5" id="KW-0804">Transcription</keyword>
<protein>
    <submittedName>
        <fullName evidence="7">Sigma-54-dependent Fis family transcriptional regulator</fullName>
    </submittedName>
</protein>
<keyword evidence="2" id="KW-0067">ATP-binding</keyword>
<dbReference type="PANTHER" id="PTHR32071">
    <property type="entry name" value="TRANSCRIPTIONAL REGULATORY PROTEIN"/>
    <property type="match status" value="1"/>
</dbReference>
<dbReference type="Pfam" id="PF25601">
    <property type="entry name" value="AAA_lid_14"/>
    <property type="match status" value="1"/>
</dbReference>